<evidence type="ECO:0000313" key="1">
    <source>
        <dbReference type="EMBL" id="MRH41748.1"/>
    </source>
</evidence>
<comment type="caution">
    <text evidence="1">The sequence shown here is derived from an EMBL/GenBank/DDBJ whole genome shotgun (WGS) entry which is preliminary data.</text>
</comment>
<organism evidence="1 2">
    <name type="scientific">Aquibacillus halophilus</name>
    <dbReference type="NCBI Taxonomy" id="930132"/>
    <lineage>
        <taxon>Bacteria</taxon>
        <taxon>Bacillati</taxon>
        <taxon>Bacillota</taxon>
        <taxon>Bacilli</taxon>
        <taxon>Bacillales</taxon>
        <taxon>Bacillaceae</taxon>
        <taxon>Aquibacillus</taxon>
    </lineage>
</organism>
<proteinExistence type="predicted"/>
<evidence type="ECO:0008006" key="3">
    <source>
        <dbReference type="Google" id="ProtNLM"/>
    </source>
</evidence>
<sequence>MKKIMIPFLLLLIFLVGCSDFQGVILKVEKTSIVVGTDEIDPEAEYPSFKIMVDEETIISGEVESFSDLEKNQKVEIWILDKGFNNEVDHKIASKIVVGE</sequence>
<keyword evidence="2" id="KW-1185">Reference proteome</keyword>
<dbReference type="OrthoDB" id="2972954at2"/>
<dbReference type="PROSITE" id="PS51257">
    <property type="entry name" value="PROKAR_LIPOPROTEIN"/>
    <property type="match status" value="1"/>
</dbReference>
<name>A0A6A8D827_9BACI</name>
<evidence type="ECO:0000313" key="2">
    <source>
        <dbReference type="Proteomes" id="UP000799092"/>
    </source>
</evidence>
<accession>A0A6A8D827</accession>
<dbReference type="Proteomes" id="UP000799092">
    <property type="component" value="Unassembled WGS sequence"/>
</dbReference>
<dbReference type="EMBL" id="WJNG01000002">
    <property type="protein sequence ID" value="MRH41748.1"/>
    <property type="molecule type" value="Genomic_DNA"/>
</dbReference>
<reference evidence="1" key="1">
    <citation type="submission" date="2019-11" db="EMBL/GenBank/DDBJ databases">
        <authorList>
            <person name="Li J."/>
        </authorList>
    </citation>
    <scope>NUCLEOTIDE SEQUENCE</scope>
    <source>
        <strain evidence="1">B6B</strain>
    </source>
</reference>
<protein>
    <recommendedName>
        <fullName evidence="3">DUF3221 domain-containing protein</fullName>
    </recommendedName>
</protein>
<dbReference type="AlphaFoldDB" id="A0A6A8D827"/>
<gene>
    <name evidence="1" type="ORF">GH741_03555</name>
</gene>
<dbReference type="RefSeq" id="WP_153735375.1">
    <property type="nucleotide sequence ID" value="NZ_WJNG01000002.1"/>
</dbReference>